<gene>
    <name evidence="1" type="ORF">S03H2_51524</name>
</gene>
<feature type="non-terminal residue" evidence="1">
    <location>
        <position position="1"/>
    </location>
</feature>
<organism evidence="1">
    <name type="scientific">marine sediment metagenome</name>
    <dbReference type="NCBI Taxonomy" id="412755"/>
    <lineage>
        <taxon>unclassified sequences</taxon>
        <taxon>metagenomes</taxon>
        <taxon>ecological metagenomes</taxon>
    </lineage>
</organism>
<accession>X1JW17</accession>
<reference evidence="1" key="1">
    <citation type="journal article" date="2014" name="Front. Microbiol.">
        <title>High frequency of phylogenetically diverse reductive dehalogenase-homologous genes in deep subseafloor sedimentary metagenomes.</title>
        <authorList>
            <person name="Kawai M."/>
            <person name="Futagami T."/>
            <person name="Toyoda A."/>
            <person name="Takaki Y."/>
            <person name="Nishi S."/>
            <person name="Hori S."/>
            <person name="Arai W."/>
            <person name="Tsubouchi T."/>
            <person name="Morono Y."/>
            <person name="Uchiyama I."/>
            <person name="Ito T."/>
            <person name="Fujiyama A."/>
            <person name="Inagaki F."/>
            <person name="Takami H."/>
        </authorList>
    </citation>
    <scope>NUCLEOTIDE SEQUENCE</scope>
    <source>
        <strain evidence="1">Expedition CK06-06</strain>
    </source>
</reference>
<comment type="caution">
    <text evidence="1">The sequence shown here is derived from an EMBL/GenBank/DDBJ whole genome shotgun (WGS) entry which is preliminary data.</text>
</comment>
<dbReference type="EMBL" id="BARU01032696">
    <property type="protein sequence ID" value="GAH73953.1"/>
    <property type="molecule type" value="Genomic_DNA"/>
</dbReference>
<evidence type="ECO:0000313" key="1">
    <source>
        <dbReference type="EMBL" id="GAH73953.1"/>
    </source>
</evidence>
<sequence length="37" mass="4292">HIPDNFPFEQDDEENLLLPVSIPVAYQKLIYSDSICK</sequence>
<dbReference type="AlphaFoldDB" id="X1JW17"/>
<name>X1JW17_9ZZZZ</name>
<protein>
    <submittedName>
        <fullName evidence="1">Uncharacterized protein</fullName>
    </submittedName>
</protein>
<proteinExistence type="predicted"/>